<feature type="domain" description="HTH lacI-type" evidence="5">
    <location>
        <begin position="3"/>
        <end position="57"/>
    </location>
</feature>
<evidence type="ECO:0000313" key="7">
    <source>
        <dbReference type="Proteomes" id="UP000054092"/>
    </source>
</evidence>
<dbReference type="SMART" id="SM00354">
    <property type="entry name" value="HTH_LACI"/>
    <property type="match status" value="1"/>
</dbReference>
<dbReference type="AlphaFoldDB" id="A0A117M2W4"/>
<dbReference type="GO" id="GO:0000976">
    <property type="term" value="F:transcription cis-regulatory region binding"/>
    <property type="evidence" value="ECO:0007669"/>
    <property type="project" value="TreeGrafter"/>
</dbReference>
<dbReference type="PANTHER" id="PTHR30146">
    <property type="entry name" value="LACI-RELATED TRANSCRIPTIONAL REPRESSOR"/>
    <property type="match status" value="1"/>
</dbReference>
<keyword evidence="2" id="KW-0805">Transcription regulation</keyword>
<evidence type="ECO:0000256" key="4">
    <source>
        <dbReference type="ARBA" id="ARBA00023163"/>
    </source>
</evidence>
<name>A0A117M2W4_9BACT</name>
<dbReference type="InterPro" id="IPR028082">
    <property type="entry name" value="Peripla_BP_I"/>
</dbReference>
<organism evidence="6 7">
    <name type="scientific">Mesotoga prima</name>
    <dbReference type="NCBI Taxonomy" id="1184387"/>
    <lineage>
        <taxon>Bacteria</taxon>
        <taxon>Thermotogati</taxon>
        <taxon>Thermotogota</taxon>
        <taxon>Thermotogae</taxon>
        <taxon>Kosmotogales</taxon>
        <taxon>Kosmotogaceae</taxon>
        <taxon>Mesotoga</taxon>
    </lineage>
</organism>
<dbReference type="InterPro" id="IPR000843">
    <property type="entry name" value="HTH_LacI"/>
</dbReference>
<dbReference type="InterPro" id="IPR046335">
    <property type="entry name" value="LacI/GalR-like_sensor"/>
</dbReference>
<dbReference type="Gene3D" id="1.10.260.40">
    <property type="entry name" value="lambda repressor-like DNA-binding domains"/>
    <property type="match status" value="1"/>
</dbReference>
<dbReference type="SUPFAM" id="SSF47413">
    <property type="entry name" value="lambda repressor-like DNA-binding domains"/>
    <property type="match status" value="1"/>
</dbReference>
<evidence type="ECO:0000256" key="2">
    <source>
        <dbReference type="ARBA" id="ARBA00023015"/>
    </source>
</evidence>
<dbReference type="PROSITE" id="PS50932">
    <property type="entry name" value="HTH_LACI_2"/>
    <property type="match status" value="1"/>
</dbReference>
<evidence type="ECO:0000256" key="3">
    <source>
        <dbReference type="ARBA" id="ARBA00023125"/>
    </source>
</evidence>
<dbReference type="SUPFAM" id="SSF53822">
    <property type="entry name" value="Periplasmic binding protein-like I"/>
    <property type="match status" value="1"/>
</dbReference>
<dbReference type="InterPro" id="IPR010982">
    <property type="entry name" value="Lambda_DNA-bd_dom_sf"/>
</dbReference>
<dbReference type="Pfam" id="PF13377">
    <property type="entry name" value="Peripla_BP_3"/>
    <property type="match status" value="1"/>
</dbReference>
<dbReference type="PANTHER" id="PTHR30146:SF148">
    <property type="entry name" value="HTH-TYPE TRANSCRIPTIONAL REPRESSOR PURR-RELATED"/>
    <property type="match status" value="1"/>
</dbReference>
<dbReference type="EMBL" id="LGGP01000063">
    <property type="protein sequence ID" value="KUK81355.1"/>
    <property type="molecule type" value="Genomic_DNA"/>
</dbReference>
<evidence type="ECO:0000313" key="6">
    <source>
        <dbReference type="EMBL" id="KUK81355.1"/>
    </source>
</evidence>
<keyword evidence="3" id="KW-0238">DNA-binding</keyword>
<dbReference type="Gene3D" id="3.40.50.2300">
    <property type="match status" value="2"/>
</dbReference>
<sequence length="336" mass="37173">MAATLDDIARETGLSRATVARVMGKYGYVSKEAREKVLAVAKRLKYKPNYIARSMVTGETKNIGLIVGDIQNPFFSTIARAISDVIVPEGYSLIVTSTDERLDVEIISIDKFFQKQVDGLILAPVSRTNSDHLRELVKAKIPIVLIDRVIEELDVDMVVSDDIGGSFEATEYLLKLGHRNIGFLSDTLDISTNYERIAGYQKALEAHGIELDPSWIKLGGFRVDGAYKSGVSLLSRNKDLTAVIATNNYMVAGLLLAAKDMEVRVPEDLSVVSFDDIVWFDLANPPITSVAQNTREIGNLSARRILMSIRGQRNETELTRLPTKLVIRESCAAPRK</sequence>
<reference evidence="7" key="1">
    <citation type="journal article" date="2015" name="MBio">
        <title>Genome-Resolved Metagenomic Analysis Reveals Roles for Candidate Phyla and Other Microbial Community Members in Biogeochemical Transformations in Oil Reservoirs.</title>
        <authorList>
            <person name="Hu P."/>
            <person name="Tom L."/>
            <person name="Singh A."/>
            <person name="Thomas B.C."/>
            <person name="Baker B.J."/>
            <person name="Piceno Y.M."/>
            <person name="Andersen G.L."/>
            <person name="Banfield J.F."/>
        </authorList>
    </citation>
    <scope>NUCLEOTIDE SEQUENCE [LARGE SCALE GENOMIC DNA]</scope>
</reference>
<evidence type="ECO:0000259" key="5">
    <source>
        <dbReference type="PROSITE" id="PS50932"/>
    </source>
</evidence>
<dbReference type="PATRIC" id="fig|1184387.3.peg.848"/>
<keyword evidence="4" id="KW-0804">Transcription</keyword>
<dbReference type="Proteomes" id="UP000054092">
    <property type="component" value="Unassembled WGS sequence"/>
</dbReference>
<gene>
    <name evidence="6" type="ORF">XD94_0506</name>
</gene>
<comment type="caution">
    <text evidence="6">The sequence shown here is derived from an EMBL/GenBank/DDBJ whole genome shotgun (WGS) entry which is preliminary data.</text>
</comment>
<dbReference type="GO" id="GO:0003700">
    <property type="term" value="F:DNA-binding transcription factor activity"/>
    <property type="evidence" value="ECO:0007669"/>
    <property type="project" value="TreeGrafter"/>
</dbReference>
<dbReference type="CDD" id="cd01392">
    <property type="entry name" value="HTH_LacI"/>
    <property type="match status" value="1"/>
</dbReference>
<proteinExistence type="predicted"/>
<keyword evidence="1" id="KW-0678">Repressor</keyword>
<protein>
    <submittedName>
        <fullName evidence="6">Transcriptional regulator</fullName>
    </submittedName>
</protein>
<evidence type="ECO:0000256" key="1">
    <source>
        <dbReference type="ARBA" id="ARBA00022491"/>
    </source>
</evidence>
<accession>A0A117M2W4</accession>
<dbReference type="Pfam" id="PF00356">
    <property type="entry name" value="LacI"/>
    <property type="match status" value="1"/>
</dbReference>